<evidence type="ECO:0000313" key="2">
    <source>
        <dbReference type="EMBL" id="QII10290.1"/>
    </source>
</evidence>
<organism evidence="1">
    <name type="scientific">Kuenenia stuttgartiensis</name>
    <dbReference type="NCBI Taxonomy" id="174633"/>
    <lineage>
        <taxon>Bacteria</taxon>
        <taxon>Pseudomonadati</taxon>
        <taxon>Planctomycetota</taxon>
        <taxon>Candidatus Brocadiia</taxon>
        <taxon>Candidatus Brocadiales</taxon>
        <taxon>Candidatus Brocadiaceae</taxon>
        <taxon>Candidatus Kuenenia</taxon>
    </lineage>
</organism>
<dbReference type="EMBL" id="CP049055">
    <property type="protein sequence ID" value="QII10290.1"/>
    <property type="molecule type" value="Genomic_DNA"/>
</dbReference>
<reference evidence="1" key="2">
    <citation type="submission" date="2006-01" db="EMBL/GenBank/DDBJ databases">
        <authorList>
            <person name="Genoscope"/>
        </authorList>
    </citation>
    <scope>NUCLEOTIDE SEQUENCE</scope>
</reference>
<proteinExistence type="predicted"/>
<reference evidence="1" key="1">
    <citation type="journal article" date="2006" name="Nature">
        <title>Deciphering the evolution and metabolism of an anammox bacterium from a community genome.</title>
        <authorList>
            <person name="Strous M."/>
            <person name="Pelletier E."/>
            <person name="Mangenot S."/>
            <person name="Rattei T."/>
            <person name="Lehner A."/>
            <person name="Taylor M.W."/>
            <person name="Horn M."/>
            <person name="Daims H."/>
            <person name="Bartol-Mavel D."/>
            <person name="Wincker P."/>
            <person name="Barbe V."/>
            <person name="Fonknechten N."/>
            <person name="Vallenet D."/>
            <person name="Segurens B."/>
            <person name="Schenowitz-Truong C."/>
            <person name="Medigue C."/>
            <person name="Collingro A."/>
            <person name="Snel B."/>
            <person name="Dutilh B.E."/>
            <person name="OpDenCamp H.J.M."/>
            <person name="vanDerDrift C."/>
            <person name="Cirpus I."/>
            <person name="vanDePas-Schoonen K.T."/>
            <person name="Harhangi H.R."/>
            <person name="vanNiftrik L."/>
            <person name="Schmid M."/>
            <person name="Keltjens J."/>
            <person name="vanDeVossenberg J."/>
            <person name="Kartal B."/>
            <person name="Meier H."/>
            <person name="Frishman D."/>
            <person name="Huynen M.A."/>
            <person name="Mewes H."/>
            <person name="Weissenbach J."/>
            <person name="Jetten M.S.M."/>
            <person name="Wagner M."/>
            <person name="LePaslier D."/>
        </authorList>
    </citation>
    <scope>NUCLEOTIDE SEQUENCE</scope>
</reference>
<dbReference type="EMBL" id="CT573072">
    <property type="protein sequence ID" value="CAJ72344.1"/>
    <property type="molecule type" value="Genomic_DNA"/>
</dbReference>
<reference evidence="2 3" key="3">
    <citation type="submission" date="2020-02" db="EMBL/GenBank/DDBJ databases">
        <title>Newly sequenced genome of strain CSTR1 showed variability in Candidatus Kuenenia stuttgartiensis genomes.</title>
        <authorList>
            <person name="Ding C."/>
            <person name="Adrian L."/>
        </authorList>
    </citation>
    <scope>NUCLEOTIDE SEQUENCE [LARGE SCALE GENOMIC DNA]</scope>
    <source>
        <strain evidence="2 3">CSTR1</strain>
    </source>
</reference>
<gene>
    <name evidence="2" type="ORF">KsCSTR_09110</name>
    <name evidence="1" type="ORF">kustd1599</name>
</gene>
<name>Q1PZ28_KUEST</name>
<sequence>MLVFPHLKYLSPLNSCSVTRFVAPKKVVRSRNRVYPKQCDESRRTTNDYFRFQNTKVLQFLCIIRAYTPYSNP</sequence>
<protein>
    <submittedName>
        <fullName evidence="1">Uncharacterized protein</fullName>
    </submittedName>
</protein>
<dbReference type="AlphaFoldDB" id="Q1PZ28"/>
<dbReference type="Proteomes" id="UP000501926">
    <property type="component" value="Chromosome"/>
</dbReference>
<evidence type="ECO:0000313" key="1">
    <source>
        <dbReference type="EMBL" id="CAJ72344.1"/>
    </source>
</evidence>
<accession>Q1PZ28</accession>
<evidence type="ECO:0000313" key="3">
    <source>
        <dbReference type="Proteomes" id="UP000501926"/>
    </source>
</evidence>